<accession>A0ACB8IS10</accession>
<reference evidence="2" key="1">
    <citation type="journal article" date="2023" name="Hortic. Res.">
        <title>A chromosome-level phased genome enabling allele-level studies in sweet orange: a case study on citrus Huanglongbing tolerance.</title>
        <authorList>
            <person name="Wu B."/>
            <person name="Yu Q."/>
            <person name="Deng Z."/>
            <person name="Duan Y."/>
            <person name="Luo F."/>
            <person name="Gmitter F. Jr."/>
        </authorList>
    </citation>
    <scope>NUCLEOTIDE SEQUENCE [LARGE SCALE GENOMIC DNA]</scope>
    <source>
        <strain evidence="2">cv. Valencia</strain>
    </source>
</reference>
<gene>
    <name evidence="1" type="ORF">KPL71_024580</name>
</gene>
<evidence type="ECO:0000313" key="2">
    <source>
        <dbReference type="Proteomes" id="UP000829398"/>
    </source>
</evidence>
<keyword evidence="2" id="KW-1185">Reference proteome</keyword>
<comment type="caution">
    <text evidence="1">The sequence shown here is derived from an EMBL/GenBank/DDBJ whole genome shotgun (WGS) entry which is preliminary data.</text>
</comment>
<dbReference type="EMBL" id="CM039177">
    <property type="protein sequence ID" value="KAH9700009.1"/>
    <property type="molecule type" value="Genomic_DNA"/>
</dbReference>
<sequence length="244" mass="26666">MCCIKASRELQENEEIPALMAFGDSILDTGNNNDLISVLKCNFPPYGMDFIGGKPTGRFCDGKVLTDLIAEGLGIKETVPAYLDPNLQSKDLPTGDLYGLGVRKIGVLSTLPLGCLPIIRTLHGGPMRFCGDNANRAAQLFNSKLLAEVNSLNSSLPQAKIVYVDVYNPLLDLIKNPVKSGFRVPERSCCGTGLFEAVILCNQLTPFTCDNVSEFVFWDSAHPSERAYRTMTPPILQDLKKSFS</sequence>
<dbReference type="Proteomes" id="UP000829398">
    <property type="component" value="Chromosome 8"/>
</dbReference>
<protein>
    <submittedName>
        <fullName evidence="1">GDSL esterase/lipase</fullName>
    </submittedName>
</protein>
<proteinExistence type="predicted"/>
<organism evidence="1 2">
    <name type="scientific">Citrus sinensis</name>
    <name type="common">Sweet orange</name>
    <name type="synonym">Citrus aurantium var. sinensis</name>
    <dbReference type="NCBI Taxonomy" id="2711"/>
    <lineage>
        <taxon>Eukaryota</taxon>
        <taxon>Viridiplantae</taxon>
        <taxon>Streptophyta</taxon>
        <taxon>Embryophyta</taxon>
        <taxon>Tracheophyta</taxon>
        <taxon>Spermatophyta</taxon>
        <taxon>Magnoliopsida</taxon>
        <taxon>eudicotyledons</taxon>
        <taxon>Gunneridae</taxon>
        <taxon>Pentapetalae</taxon>
        <taxon>rosids</taxon>
        <taxon>malvids</taxon>
        <taxon>Sapindales</taxon>
        <taxon>Rutaceae</taxon>
        <taxon>Aurantioideae</taxon>
        <taxon>Citrus</taxon>
    </lineage>
</organism>
<evidence type="ECO:0000313" key="1">
    <source>
        <dbReference type="EMBL" id="KAH9700009.1"/>
    </source>
</evidence>
<name>A0ACB8IS10_CITSI</name>